<comment type="catalytic activity">
    <reaction evidence="10">
        <text>1D-myo-inositol 1,2-bisphosphate + H2O = 1D-myo-inositol 2-phosphate + phosphate</text>
        <dbReference type="Rhea" id="RHEA:77135"/>
        <dbReference type="ChEBI" id="CHEBI:15377"/>
        <dbReference type="ChEBI" id="CHEBI:43474"/>
        <dbReference type="ChEBI" id="CHEBI:84142"/>
        <dbReference type="ChEBI" id="CHEBI:195539"/>
    </reaction>
    <physiologicalReaction direction="left-to-right" evidence="10">
        <dbReference type="Rhea" id="RHEA:77136"/>
    </physiologicalReaction>
</comment>
<keyword evidence="3" id="KW-0964">Secreted</keyword>
<dbReference type="InterPro" id="IPR000560">
    <property type="entry name" value="His_Pase_clade-2"/>
</dbReference>
<evidence type="ECO:0000313" key="19">
    <source>
        <dbReference type="EMBL" id="KAJ7743678.1"/>
    </source>
</evidence>
<dbReference type="EMBL" id="JARJLG010000111">
    <property type="protein sequence ID" value="KAJ7743678.1"/>
    <property type="molecule type" value="Genomic_DNA"/>
</dbReference>
<comment type="catalytic activity">
    <reaction evidence="9">
        <text>1D-myo-inositol 1,2,5,6-tetrakisphosphate + H2O = 1D-myo-inositol 1,2,6-trisphosphate + phosphate</text>
        <dbReference type="Rhea" id="RHEA:77119"/>
        <dbReference type="ChEBI" id="CHEBI:15377"/>
        <dbReference type="ChEBI" id="CHEBI:43474"/>
        <dbReference type="ChEBI" id="CHEBI:195535"/>
        <dbReference type="ChEBI" id="CHEBI:195537"/>
    </reaction>
    <physiologicalReaction direction="left-to-right" evidence="9">
        <dbReference type="Rhea" id="RHEA:77120"/>
    </physiologicalReaction>
</comment>
<evidence type="ECO:0000256" key="7">
    <source>
        <dbReference type="ARBA" id="ARBA00041857"/>
    </source>
</evidence>
<dbReference type="Pfam" id="PF00328">
    <property type="entry name" value="His_Phos_2"/>
    <property type="match status" value="1"/>
</dbReference>
<evidence type="ECO:0000256" key="8">
    <source>
        <dbReference type="ARBA" id="ARBA00042300"/>
    </source>
</evidence>
<evidence type="ECO:0000256" key="17">
    <source>
        <dbReference type="PIRSR" id="PIRSR000894-2"/>
    </source>
</evidence>
<protein>
    <recommendedName>
        <fullName evidence="14">Phytase A</fullName>
    </recommendedName>
    <alternativeName>
        <fullName evidence="15">Histidine acid phosphatase phyA</fullName>
    </alternativeName>
    <alternativeName>
        <fullName evidence="8">Myo-inositol hexakisphosphate phosphohydrolase A</fullName>
    </alternativeName>
    <alternativeName>
        <fullName evidence="7">Myo-inositol-hexaphosphate 3-phosphohydrolase A</fullName>
    </alternativeName>
</protein>
<comment type="catalytic activity">
    <reaction evidence="11">
        <text>1D-myo-inositol 1,2,6-trisphosphate + H2O = 1D-myo-inositol 1,2-bisphosphate + phosphate</text>
        <dbReference type="Rhea" id="RHEA:77131"/>
        <dbReference type="ChEBI" id="CHEBI:15377"/>
        <dbReference type="ChEBI" id="CHEBI:43474"/>
        <dbReference type="ChEBI" id="CHEBI:195537"/>
        <dbReference type="ChEBI" id="CHEBI:195539"/>
    </reaction>
    <physiologicalReaction direction="left-to-right" evidence="11">
        <dbReference type="Rhea" id="RHEA:77132"/>
    </physiologicalReaction>
</comment>
<dbReference type="GO" id="GO:0003993">
    <property type="term" value="F:acid phosphatase activity"/>
    <property type="evidence" value="ECO:0007669"/>
    <property type="project" value="TreeGrafter"/>
</dbReference>
<feature type="disulfide bond" evidence="17">
    <location>
        <begin position="16"/>
        <end position="24"/>
    </location>
</feature>
<feature type="signal peptide" evidence="18">
    <location>
        <begin position="1"/>
        <end position="24"/>
    </location>
</feature>
<dbReference type="Proteomes" id="UP001215280">
    <property type="component" value="Unassembled WGS sequence"/>
</dbReference>
<reference evidence="19" key="1">
    <citation type="submission" date="2023-03" db="EMBL/GenBank/DDBJ databases">
        <title>Massive genome expansion in bonnet fungi (Mycena s.s.) driven by repeated elements and novel gene families across ecological guilds.</title>
        <authorList>
            <consortium name="Lawrence Berkeley National Laboratory"/>
            <person name="Harder C.B."/>
            <person name="Miyauchi S."/>
            <person name="Viragh M."/>
            <person name="Kuo A."/>
            <person name="Thoen E."/>
            <person name="Andreopoulos B."/>
            <person name="Lu D."/>
            <person name="Skrede I."/>
            <person name="Drula E."/>
            <person name="Henrissat B."/>
            <person name="Morin E."/>
            <person name="Kohler A."/>
            <person name="Barry K."/>
            <person name="LaButti K."/>
            <person name="Morin E."/>
            <person name="Salamov A."/>
            <person name="Lipzen A."/>
            <person name="Mereny Z."/>
            <person name="Hegedus B."/>
            <person name="Baldrian P."/>
            <person name="Stursova M."/>
            <person name="Weitz H."/>
            <person name="Taylor A."/>
            <person name="Grigoriev I.V."/>
            <person name="Nagy L.G."/>
            <person name="Martin F."/>
            <person name="Kauserud H."/>
        </authorList>
    </citation>
    <scope>NUCLEOTIDE SEQUENCE</scope>
    <source>
        <strain evidence="19">CBHHK188m</strain>
    </source>
</reference>
<evidence type="ECO:0000256" key="2">
    <source>
        <dbReference type="ARBA" id="ARBA00011245"/>
    </source>
</evidence>
<dbReference type="AlphaFoldDB" id="A0AAD7N2M5"/>
<name>A0AAD7N2M5_9AGAR</name>
<organism evidence="19 20">
    <name type="scientific">Mycena maculata</name>
    <dbReference type="NCBI Taxonomy" id="230809"/>
    <lineage>
        <taxon>Eukaryota</taxon>
        <taxon>Fungi</taxon>
        <taxon>Dikarya</taxon>
        <taxon>Basidiomycota</taxon>
        <taxon>Agaricomycotina</taxon>
        <taxon>Agaricomycetes</taxon>
        <taxon>Agaricomycetidae</taxon>
        <taxon>Agaricales</taxon>
        <taxon>Marasmiineae</taxon>
        <taxon>Mycenaceae</taxon>
        <taxon>Mycena</taxon>
    </lineage>
</organism>
<evidence type="ECO:0000256" key="18">
    <source>
        <dbReference type="SAM" id="SignalP"/>
    </source>
</evidence>
<comment type="subunit">
    <text evidence="2">Monomer.</text>
</comment>
<accession>A0AAD7N2M5</accession>
<dbReference type="SUPFAM" id="SSF53254">
    <property type="entry name" value="Phosphoglycerate mutase-like"/>
    <property type="match status" value="1"/>
</dbReference>
<evidence type="ECO:0000256" key="4">
    <source>
        <dbReference type="ARBA" id="ARBA00022801"/>
    </source>
</evidence>
<evidence type="ECO:0000256" key="5">
    <source>
        <dbReference type="ARBA" id="ARBA00023157"/>
    </source>
</evidence>
<evidence type="ECO:0000256" key="15">
    <source>
        <dbReference type="ARBA" id="ARBA00044262"/>
    </source>
</evidence>
<evidence type="ECO:0000256" key="16">
    <source>
        <dbReference type="PIRSR" id="PIRSR000894-1"/>
    </source>
</evidence>
<dbReference type="PROSITE" id="PS00616">
    <property type="entry name" value="HIS_ACID_PHOSPHAT_1"/>
    <property type="match status" value="1"/>
</dbReference>
<keyword evidence="6" id="KW-0325">Glycoprotein</keyword>
<comment type="caution">
    <text evidence="19">The sequence shown here is derived from an EMBL/GenBank/DDBJ whole genome shotgun (WGS) entry which is preliminary data.</text>
</comment>
<dbReference type="PANTHER" id="PTHR20963">
    <property type="entry name" value="MULTIPLE INOSITOL POLYPHOSPHATE PHOSPHATASE-RELATED"/>
    <property type="match status" value="1"/>
</dbReference>
<sequence length="407" mass="44586">MPSKSSLSVRLLVTLCSFAQDATCNNSITQFWGAYSPFFTQGTYAAPPYGCHIDQMNLLQRHGARFPIAGASPSIVSAIGKLQNVQNYTDPRLYFLKDFTYNLGEDVLVPFGAQQSFETGGLAFKRYEALISTINLPFVRASSKARVVDSANNWTAGFAAASFHVYNPTLSVILSESANDTLDDSQCTDAGDSDDETDAWLAVFAPNITPRLNHWAPGANVTDTDTYAILSMRPFHTPLLRTVHHPEFADFEYYMDLSKYYGTGYGAYLSRVQGVGYINELIARLTDTAVNDSTQTNGTLDASPAAFPLNRTLYADFSHDDEMVAVYSAMGLFNISSPLDPTKYAATWVASHLVPFSARMVVERLTGEPLEFCAQKDAPGICEVGAFVESQTYARSGGDGDWQKCYA</sequence>
<evidence type="ECO:0000256" key="14">
    <source>
        <dbReference type="ARBA" id="ARBA00044106"/>
    </source>
</evidence>
<keyword evidence="5 17" id="KW-1015">Disulfide bond</keyword>
<proteinExistence type="predicted"/>
<dbReference type="PIRSF" id="PIRSF000894">
    <property type="entry name" value="Acid_phosphatase"/>
    <property type="match status" value="1"/>
</dbReference>
<evidence type="ECO:0000256" key="10">
    <source>
        <dbReference type="ARBA" id="ARBA00043675"/>
    </source>
</evidence>
<feature type="chain" id="PRO_5042034441" description="Phytase A" evidence="18">
    <location>
        <begin position="25"/>
        <end position="407"/>
    </location>
</feature>
<dbReference type="Gene3D" id="3.40.50.1240">
    <property type="entry name" value="Phosphoglycerate mutase-like"/>
    <property type="match status" value="1"/>
</dbReference>
<evidence type="ECO:0000256" key="11">
    <source>
        <dbReference type="ARBA" id="ARBA00043721"/>
    </source>
</evidence>
<dbReference type="InterPro" id="IPR033379">
    <property type="entry name" value="Acid_Pase_AS"/>
</dbReference>
<dbReference type="CDD" id="cd07061">
    <property type="entry name" value="HP_HAP_like"/>
    <property type="match status" value="1"/>
</dbReference>
<dbReference type="GO" id="GO:0016158">
    <property type="term" value="F:inositol hexakisphosphate 3-phosphatase activity"/>
    <property type="evidence" value="ECO:0007669"/>
    <property type="project" value="UniProtKB-EC"/>
</dbReference>
<dbReference type="InterPro" id="IPR016274">
    <property type="entry name" value="Histidine_acid_Pase_euk"/>
</dbReference>
<gene>
    <name evidence="19" type="ORF">DFH07DRAFT_943147</name>
</gene>
<dbReference type="PANTHER" id="PTHR20963:SF24">
    <property type="entry name" value="3-PHYTASE B"/>
    <property type="match status" value="1"/>
</dbReference>
<comment type="catalytic activity">
    <reaction evidence="12">
        <text>1D-myo-inositol 1,2,4,5,6-pentakisphosphate + H2O = 1D-myo-inositol 1,2,5,6-tetrakisphosphate + phosphate</text>
        <dbReference type="Rhea" id="RHEA:77115"/>
        <dbReference type="ChEBI" id="CHEBI:15377"/>
        <dbReference type="ChEBI" id="CHEBI:43474"/>
        <dbReference type="ChEBI" id="CHEBI:57798"/>
        <dbReference type="ChEBI" id="CHEBI:195535"/>
    </reaction>
    <physiologicalReaction direction="left-to-right" evidence="12">
        <dbReference type="Rhea" id="RHEA:77116"/>
    </physiologicalReaction>
</comment>
<evidence type="ECO:0000313" key="20">
    <source>
        <dbReference type="Proteomes" id="UP001215280"/>
    </source>
</evidence>
<dbReference type="InterPro" id="IPR029033">
    <property type="entry name" value="His_PPase_superfam"/>
</dbReference>
<evidence type="ECO:0000256" key="9">
    <source>
        <dbReference type="ARBA" id="ARBA00043670"/>
    </source>
</evidence>
<feature type="active site" description="Nucleophile" evidence="16">
    <location>
        <position position="62"/>
    </location>
</feature>
<evidence type="ECO:0000256" key="1">
    <source>
        <dbReference type="ARBA" id="ARBA00004613"/>
    </source>
</evidence>
<keyword evidence="18" id="KW-0732">Signal</keyword>
<feature type="active site" description="Proton donor" evidence="16">
    <location>
        <position position="320"/>
    </location>
</feature>
<evidence type="ECO:0000256" key="3">
    <source>
        <dbReference type="ARBA" id="ARBA00022525"/>
    </source>
</evidence>
<feature type="disulfide bond" evidence="17">
    <location>
        <begin position="373"/>
        <end position="382"/>
    </location>
</feature>
<dbReference type="GO" id="GO:0005576">
    <property type="term" value="C:extracellular region"/>
    <property type="evidence" value="ECO:0007669"/>
    <property type="project" value="UniProtKB-SubCell"/>
</dbReference>
<keyword evidence="20" id="KW-1185">Reference proteome</keyword>
<evidence type="ECO:0000256" key="13">
    <source>
        <dbReference type="ARBA" id="ARBA00043788"/>
    </source>
</evidence>
<evidence type="ECO:0000256" key="12">
    <source>
        <dbReference type="ARBA" id="ARBA00043748"/>
    </source>
</evidence>
<keyword evidence="4" id="KW-0378">Hydrolase</keyword>
<evidence type="ECO:0000256" key="6">
    <source>
        <dbReference type="ARBA" id="ARBA00023180"/>
    </source>
</evidence>
<comment type="catalytic activity">
    <reaction evidence="13">
        <text>1D-myo-inositol hexakisphosphate + H2O = 1D-myo-inositol 1,2,4,5,6-pentakisphosphate + phosphate</text>
        <dbReference type="Rhea" id="RHEA:16989"/>
        <dbReference type="ChEBI" id="CHEBI:15377"/>
        <dbReference type="ChEBI" id="CHEBI:43474"/>
        <dbReference type="ChEBI" id="CHEBI:57798"/>
        <dbReference type="ChEBI" id="CHEBI:58130"/>
        <dbReference type="EC" id="3.1.3.8"/>
    </reaction>
    <physiologicalReaction direction="left-to-right" evidence="13">
        <dbReference type="Rhea" id="RHEA:16990"/>
    </physiologicalReaction>
</comment>
<comment type="subcellular location">
    <subcellularLocation>
        <location evidence="1">Secreted</location>
    </subcellularLocation>
</comment>
<feature type="disulfide bond" evidence="17">
    <location>
        <begin position="187"/>
        <end position="405"/>
    </location>
</feature>